<dbReference type="PANTHER" id="PTHR12047">
    <property type="entry name" value="FANCONI ANEMIA GROUP A PROTEIN"/>
    <property type="match status" value="1"/>
</dbReference>
<reference evidence="4 5" key="1">
    <citation type="submission" date="2021-06" db="EMBL/GenBank/DDBJ databases">
        <authorList>
            <person name="Palmer J.M."/>
        </authorList>
    </citation>
    <scope>NUCLEOTIDE SEQUENCE [LARGE SCALE GENOMIC DNA]</scope>
    <source>
        <strain evidence="4 5">MEX-2019</strain>
        <tissue evidence="4">Muscle</tissue>
    </source>
</reference>
<keyword evidence="5" id="KW-1185">Reference proteome</keyword>
<feature type="region of interest" description="Disordered" evidence="1">
    <location>
        <begin position="1"/>
        <end position="38"/>
    </location>
</feature>
<sequence length="591" mass="66533">MEKKGNGNAWEVEPGLEEPVEKGHWGKPGTRPEDLAKLSSPEDQFEIHWTGRVIKKPKLEDGPQLQEATIQLLDLHQNLCSLFSELGNTDPCDIFCSQNGHKQKEAASDANHRHVSGLLLVCELRRQAAQLGVSVGVVSVKTVLERLMEITERQEENDGDSRREMLTSSQRIKLCVLLESTKELLSQGVLCPKLLWVEYRRDQKHPKLEVVYYLHLYNILTLDYIVESDENVRSWLPCQLKALCGWTPLQEEEETKQVQQKVLSTVAGVLVGAGFEVRPDLAAAERKISLLCRSVLDDMLVWFLDIEEKCGEGSEKWIQTFDASLCGASVSPEALQHFFIHSLTQIFTCNPRLTVSDAVTLQNEWTIAKVSHCLTSLYCKLGVIFSVEQLLHHLQQVLETHEVNWKHILCFVSSLLVYYKAAQPSLRELLSRLLSSAFESYDLENMITAFLLARQGALEGAGLFLSYSDWFKMSFGGCTGYHASSKKSLVFLLKFLSDLVPFEPPLYLKVHILHPPYVPAKHRSLLMEYVTLAKTRLADLKESVEDMGLYEEVSDAGSSLQPQGQAAQDVEKAVSLFESTGRISATVMEAR</sequence>
<dbReference type="Pfam" id="PF15865">
    <property type="entry name" value="Fanconi_A_N"/>
    <property type="match status" value="1"/>
</dbReference>
<dbReference type="PANTHER" id="PTHR12047:SF2">
    <property type="entry name" value="FANCONI ANEMIA GROUP A PROTEIN"/>
    <property type="match status" value="1"/>
</dbReference>
<dbReference type="Proteomes" id="UP001311232">
    <property type="component" value="Unassembled WGS sequence"/>
</dbReference>
<dbReference type="Pfam" id="PF24781">
    <property type="entry name" value="FANCA_helical"/>
    <property type="match status" value="1"/>
</dbReference>
<evidence type="ECO:0000313" key="4">
    <source>
        <dbReference type="EMBL" id="KAK5614533.1"/>
    </source>
</evidence>
<evidence type="ECO:0008006" key="6">
    <source>
        <dbReference type="Google" id="ProtNLM"/>
    </source>
</evidence>
<protein>
    <recommendedName>
        <fullName evidence="6">Fanconi anemia group A protein</fullName>
    </recommendedName>
</protein>
<dbReference type="GO" id="GO:0036297">
    <property type="term" value="P:interstrand cross-link repair"/>
    <property type="evidence" value="ECO:0007669"/>
    <property type="project" value="InterPro"/>
</dbReference>
<gene>
    <name evidence="4" type="ORF">CRENBAI_020690</name>
</gene>
<feature type="compositionally biased region" description="Basic and acidic residues" evidence="1">
    <location>
        <begin position="19"/>
        <end position="36"/>
    </location>
</feature>
<accession>A0AAV9RZX6</accession>
<proteinExistence type="predicted"/>
<dbReference type="GO" id="GO:0043240">
    <property type="term" value="C:Fanconi anaemia nuclear complex"/>
    <property type="evidence" value="ECO:0007669"/>
    <property type="project" value="InterPro"/>
</dbReference>
<evidence type="ECO:0000313" key="5">
    <source>
        <dbReference type="Proteomes" id="UP001311232"/>
    </source>
</evidence>
<name>A0AAV9RZX6_9TELE</name>
<dbReference type="InterPro" id="IPR055386">
    <property type="entry name" value="FANCA_helical"/>
</dbReference>
<dbReference type="EMBL" id="JAHHUM010001159">
    <property type="protein sequence ID" value="KAK5614533.1"/>
    <property type="molecule type" value="Genomic_DNA"/>
</dbReference>
<evidence type="ECO:0000259" key="2">
    <source>
        <dbReference type="Pfam" id="PF15865"/>
    </source>
</evidence>
<dbReference type="InterPro" id="IPR003516">
    <property type="entry name" value="FANCA"/>
</dbReference>
<evidence type="ECO:0000256" key="1">
    <source>
        <dbReference type="SAM" id="MobiDB-lite"/>
    </source>
</evidence>
<comment type="caution">
    <text evidence="4">The sequence shown here is derived from an EMBL/GenBank/DDBJ whole genome shotgun (WGS) entry which is preliminary data.</text>
</comment>
<organism evidence="4 5">
    <name type="scientific">Crenichthys baileyi</name>
    <name type="common">White River springfish</name>
    <dbReference type="NCBI Taxonomy" id="28760"/>
    <lineage>
        <taxon>Eukaryota</taxon>
        <taxon>Metazoa</taxon>
        <taxon>Chordata</taxon>
        <taxon>Craniata</taxon>
        <taxon>Vertebrata</taxon>
        <taxon>Euteleostomi</taxon>
        <taxon>Actinopterygii</taxon>
        <taxon>Neopterygii</taxon>
        <taxon>Teleostei</taxon>
        <taxon>Neoteleostei</taxon>
        <taxon>Acanthomorphata</taxon>
        <taxon>Ovalentaria</taxon>
        <taxon>Atherinomorphae</taxon>
        <taxon>Cyprinodontiformes</taxon>
        <taxon>Goodeidae</taxon>
        <taxon>Crenichthys</taxon>
    </lineage>
</organism>
<dbReference type="InterPro" id="IPR031729">
    <property type="entry name" value="Fanconi_A_N"/>
</dbReference>
<evidence type="ECO:0000259" key="3">
    <source>
        <dbReference type="Pfam" id="PF24781"/>
    </source>
</evidence>
<feature type="domain" description="Fanconi anaemia group A protein N-terminal" evidence="2">
    <location>
        <begin position="201"/>
        <end position="541"/>
    </location>
</feature>
<dbReference type="AlphaFoldDB" id="A0AAV9RZX6"/>
<feature type="domain" description="Fanconi anaemia group A protein helical" evidence="3">
    <location>
        <begin position="563"/>
        <end position="590"/>
    </location>
</feature>